<feature type="region of interest" description="Disordered" evidence="1">
    <location>
        <begin position="24"/>
        <end position="59"/>
    </location>
</feature>
<dbReference type="Proteomes" id="UP001187192">
    <property type="component" value="Unassembled WGS sequence"/>
</dbReference>
<dbReference type="Gramene" id="FCD_00020237-RA">
    <property type="protein sequence ID" value="FCD_00020237-RA:cds"/>
    <property type="gene ID" value="FCD_00020237"/>
</dbReference>
<accession>A0AA88A2S9</accession>
<organism evidence="2 3">
    <name type="scientific">Ficus carica</name>
    <name type="common">Common fig</name>
    <dbReference type="NCBI Taxonomy" id="3494"/>
    <lineage>
        <taxon>Eukaryota</taxon>
        <taxon>Viridiplantae</taxon>
        <taxon>Streptophyta</taxon>
        <taxon>Embryophyta</taxon>
        <taxon>Tracheophyta</taxon>
        <taxon>Spermatophyta</taxon>
        <taxon>Magnoliopsida</taxon>
        <taxon>eudicotyledons</taxon>
        <taxon>Gunneridae</taxon>
        <taxon>Pentapetalae</taxon>
        <taxon>rosids</taxon>
        <taxon>fabids</taxon>
        <taxon>Rosales</taxon>
        <taxon>Moraceae</taxon>
        <taxon>Ficeae</taxon>
        <taxon>Ficus</taxon>
    </lineage>
</organism>
<evidence type="ECO:0000256" key="1">
    <source>
        <dbReference type="SAM" id="MobiDB-lite"/>
    </source>
</evidence>
<proteinExistence type="predicted"/>
<sequence length="59" mass="6378">MSPVSKRSSGALWRKKHVAEESCANYHGDLSDNLEPVTSMDGDDDDDDDDGGYDYAPAA</sequence>
<gene>
    <name evidence="2" type="ORF">TIFTF001_013906</name>
</gene>
<dbReference type="AlphaFoldDB" id="A0AA88A2S9"/>
<evidence type="ECO:0000313" key="3">
    <source>
        <dbReference type="Proteomes" id="UP001187192"/>
    </source>
</evidence>
<dbReference type="EMBL" id="BTGU01000019">
    <property type="protein sequence ID" value="GMN44704.1"/>
    <property type="molecule type" value="Genomic_DNA"/>
</dbReference>
<comment type="caution">
    <text evidence="2">The sequence shown here is derived from an EMBL/GenBank/DDBJ whole genome shotgun (WGS) entry which is preliminary data.</text>
</comment>
<feature type="compositionally biased region" description="Acidic residues" evidence="1">
    <location>
        <begin position="41"/>
        <end position="52"/>
    </location>
</feature>
<evidence type="ECO:0000313" key="2">
    <source>
        <dbReference type="EMBL" id="GMN44704.1"/>
    </source>
</evidence>
<reference evidence="2" key="1">
    <citation type="submission" date="2023-07" db="EMBL/GenBank/DDBJ databases">
        <title>draft genome sequence of fig (Ficus carica).</title>
        <authorList>
            <person name="Takahashi T."/>
            <person name="Nishimura K."/>
        </authorList>
    </citation>
    <scope>NUCLEOTIDE SEQUENCE</scope>
</reference>
<keyword evidence="3" id="KW-1185">Reference proteome</keyword>
<name>A0AA88A2S9_FICCA</name>
<protein>
    <submittedName>
        <fullName evidence="2">Uncharacterized protein</fullName>
    </submittedName>
</protein>